<gene>
    <name evidence="2" type="ORF">FisN_11Hu297</name>
</gene>
<evidence type="ECO:0000256" key="1">
    <source>
        <dbReference type="SAM" id="SignalP"/>
    </source>
</evidence>
<dbReference type="Proteomes" id="UP000198406">
    <property type="component" value="Unassembled WGS sequence"/>
</dbReference>
<reference evidence="2 3" key="1">
    <citation type="journal article" date="2015" name="Plant Cell">
        <title>Oil accumulation by the oleaginous diatom Fistulifera solaris as revealed by the genome and transcriptome.</title>
        <authorList>
            <person name="Tanaka T."/>
            <person name="Maeda Y."/>
            <person name="Veluchamy A."/>
            <person name="Tanaka M."/>
            <person name="Abida H."/>
            <person name="Marechal E."/>
            <person name="Bowler C."/>
            <person name="Muto M."/>
            <person name="Sunaga Y."/>
            <person name="Tanaka M."/>
            <person name="Yoshino T."/>
            <person name="Taniguchi T."/>
            <person name="Fukuda Y."/>
            <person name="Nemoto M."/>
            <person name="Matsumoto M."/>
            <person name="Wong P.S."/>
            <person name="Aburatani S."/>
            <person name="Fujibuchi W."/>
        </authorList>
    </citation>
    <scope>NUCLEOTIDE SEQUENCE [LARGE SCALE GENOMIC DNA]</scope>
    <source>
        <strain evidence="2 3">JPCC DA0580</strain>
    </source>
</reference>
<dbReference type="InParanoid" id="A0A1Z5JLM0"/>
<keyword evidence="1" id="KW-0732">Signal</keyword>
<evidence type="ECO:0000313" key="3">
    <source>
        <dbReference type="Proteomes" id="UP000198406"/>
    </source>
</evidence>
<protein>
    <submittedName>
        <fullName evidence="2">Uncharacterized protein</fullName>
    </submittedName>
</protein>
<comment type="caution">
    <text evidence="2">The sequence shown here is derived from an EMBL/GenBank/DDBJ whole genome shotgun (WGS) entry which is preliminary data.</text>
</comment>
<proteinExistence type="predicted"/>
<evidence type="ECO:0000313" key="2">
    <source>
        <dbReference type="EMBL" id="GAX14752.1"/>
    </source>
</evidence>
<keyword evidence="3" id="KW-1185">Reference proteome</keyword>
<sequence>MIQLQPIVWFLTICQTLLLTQGDDGFINEKARETQPTFTCGNQSAYAQQSMVVEVGSDVGVTYTVSHPGILIIPSAQAVGPACGTVESSWRKFWFPKNGKDVWYTLPQEGMMVNDANFITSSVDACSVPNDNLYVSFYYGMDCPNLVHYMTHSYGDDDDCRLNVGLPYDVDTNLYMFVHTKTIRRYKAA</sequence>
<feature type="chain" id="PRO_5012441867" evidence="1">
    <location>
        <begin position="23"/>
        <end position="189"/>
    </location>
</feature>
<dbReference type="AlphaFoldDB" id="A0A1Z5JLM0"/>
<name>A0A1Z5JLM0_FISSO</name>
<accession>A0A1Z5JLM0</accession>
<feature type="signal peptide" evidence="1">
    <location>
        <begin position="1"/>
        <end position="22"/>
    </location>
</feature>
<dbReference type="EMBL" id="BDSP01000082">
    <property type="protein sequence ID" value="GAX14752.1"/>
    <property type="molecule type" value="Genomic_DNA"/>
</dbReference>
<organism evidence="2 3">
    <name type="scientific">Fistulifera solaris</name>
    <name type="common">Oleaginous diatom</name>
    <dbReference type="NCBI Taxonomy" id="1519565"/>
    <lineage>
        <taxon>Eukaryota</taxon>
        <taxon>Sar</taxon>
        <taxon>Stramenopiles</taxon>
        <taxon>Ochrophyta</taxon>
        <taxon>Bacillariophyta</taxon>
        <taxon>Bacillariophyceae</taxon>
        <taxon>Bacillariophycidae</taxon>
        <taxon>Naviculales</taxon>
        <taxon>Naviculaceae</taxon>
        <taxon>Fistulifera</taxon>
    </lineage>
</organism>